<accession>A0AAV5MV45</accession>
<feature type="transmembrane region" description="Helical" evidence="1">
    <location>
        <begin position="81"/>
        <end position="103"/>
    </location>
</feature>
<comment type="caution">
    <text evidence="2">The sequence shown here is derived from an EMBL/GenBank/DDBJ whole genome shotgun (WGS) entry which is preliminary data.</text>
</comment>
<keyword evidence="3" id="KW-1185">Reference proteome</keyword>
<organism evidence="2 3">
    <name type="scientific">Rubroshorea leprosula</name>
    <dbReference type="NCBI Taxonomy" id="152421"/>
    <lineage>
        <taxon>Eukaryota</taxon>
        <taxon>Viridiplantae</taxon>
        <taxon>Streptophyta</taxon>
        <taxon>Embryophyta</taxon>
        <taxon>Tracheophyta</taxon>
        <taxon>Spermatophyta</taxon>
        <taxon>Magnoliopsida</taxon>
        <taxon>eudicotyledons</taxon>
        <taxon>Gunneridae</taxon>
        <taxon>Pentapetalae</taxon>
        <taxon>rosids</taxon>
        <taxon>malvids</taxon>
        <taxon>Malvales</taxon>
        <taxon>Dipterocarpaceae</taxon>
        <taxon>Rubroshorea</taxon>
    </lineage>
</organism>
<evidence type="ECO:0000256" key="1">
    <source>
        <dbReference type="SAM" id="Phobius"/>
    </source>
</evidence>
<sequence>MCAHPYTGTLYFRGIFFSDLENPTRYAALQQSLMQFFKFNHLPVDSVSLSNPRMDSLKYLTLNLSVFPYGQASFNQTGVSLIAYAFSSFSFFPPETLYGSYFFLGDEYNYFPDEPKNSKKSTIGIIIGAAVGGSVLLLLSLLAGIYAFHQKKKAERASIESNPFGMIGIYLL</sequence>
<keyword evidence="1" id="KW-1133">Transmembrane helix</keyword>
<keyword evidence="1" id="KW-0472">Membrane</keyword>
<proteinExistence type="predicted"/>
<protein>
    <submittedName>
        <fullName evidence="2">Uncharacterized protein</fullName>
    </submittedName>
</protein>
<dbReference type="AlphaFoldDB" id="A0AAV5MV45"/>
<gene>
    <name evidence="2" type="ORF">SLEP1_g59534</name>
</gene>
<reference evidence="2 3" key="1">
    <citation type="journal article" date="2021" name="Commun. Biol.">
        <title>The genome of Shorea leprosula (Dipterocarpaceae) highlights the ecological relevance of drought in aseasonal tropical rainforests.</title>
        <authorList>
            <person name="Ng K.K.S."/>
            <person name="Kobayashi M.J."/>
            <person name="Fawcett J.A."/>
            <person name="Hatakeyama M."/>
            <person name="Paape T."/>
            <person name="Ng C.H."/>
            <person name="Ang C.C."/>
            <person name="Tnah L.H."/>
            <person name="Lee C.T."/>
            <person name="Nishiyama T."/>
            <person name="Sese J."/>
            <person name="O'Brien M.J."/>
            <person name="Copetti D."/>
            <person name="Mohd Noor M.I."/>
            <person name="Ong R.C."/>
            <person name="Putra M."/>
            <person name="Sireger I.Z."/>
            <person name="Indrioko S."/>
            <person name="Kosugi Y."/>
            <person name="Izuno A."/>
            <person name="Isagi Y."/>
            <person name="Lee S.L."/>
            <person name="Shimizu K.K."/>
        </authorList>
    </citation>
    <scope>NUCLEOTIDE SEQUENCE [LARGE SCALE GENOMIC DNA]</scope>
    <source>
        <strain evidence="2">214</strain>
    </source>
</reference>
<name>A0AAV5MV45_9ROSI</name>
<keyword evidence="1" id="KW-0812">Transmembrane</keyword>
<evidence type="ECO:0000313" key="2">
    <source>
        <dbReference type="EMBL" id="GKV52984.1"/>
    </source>
</evidence>
<dbReference type="EMBL" id="BPVZ01000981">
    <property type="protein sequence ID" value="GKV52984.1"/>
    <property type="molecule type" value="Genomic_DNA"/>
</dbReference>
<feature type="transmembrane region" description="Helical" evidence="1">
    <location>
        <begin position="123"/>
        <end position="148"/>
    </location>
</feature>
<dbReference type="Proteomes" id="UP001054252">
    <property type="component" value="Unassembled WGS sequence"/>
</dbReference>
<evidence type="ECO:0000313" key="3">
    <source>
        <dbReference type="Proteomes" id="UP001054252"/>
    </source>
</evidence>